<dbReference type="SUPFAM" id="SSF48371">
    <property type="entry name" value="ARM repeat"/>
    <property type="match status" value="1"/>
</dbReference>
<dbReference type="AlphaFoldDB" id="A0A9Q0R7M0"/>
<feature type="repeat" description="ARM" evidence="6">
    <location>
        <begin position="74"/>
        <end position="116"/>
    </location>
</feature>
<dbReference type="PANTHER" id="PTHR23316">
    <property type="entry name" value="IMPORTIN ALPHA"/>
    <property type="match status" value="1"/>
</dbReference>
<sequence length="480" mass="54381">MKRRFLINEPNSSKIEENEKNNQLNLNEKIEKLSKFVDGIRSNDIETSFNSLVEIRKLLSTNKNPPINSIIQQGIVPDLVQFLKSNHKEFQFQAAWSLTNIASGTSEQTRIVVDSGTIPIFITLLDSDSEDIREQAVWALGNFAGDNLNYRDEIINNSNTINSILKILQNSSKVSVIRNTTWAISNLCRGDPYPNFQIFKPLLDTLVKLLNYNNKEIKIDILWSLSYLASSSSEAIDSILITGVCQTIVDLLVFNSILIQAPALRTIGIFVSSNDKNTQYALECNLLPNLIPLLRSSRISIRNEACWVISNITAGNKKQIQIVINSQIIYTLFKIIENDEFPVKKEAIWSLSNIIYCGDEEQASYLVKIGCVQIFCDMLIYEDTKLLYIILESLEILLKIGQKFSIEEENPIVSLIEECDGVSKLEKLQKNQNESVYSKASDLISTYFGGIDIDDSSPLFDDLNFSEMESYFNSNQNFDI</sequence>
<dbReference type="Pfam" id="PF00514">
    <property type="entry name" value="Arm"/>
    <property type="match status" value="4"/>
</dbReference>
<dbReference type="OrthoDB" id="29145at2759"/>
<dbReference type="InterPro" id="IPR016024">
    <property type="entry name" value="ARM-type_fold"/>
</dbReference>
<dbReference type="Proteomes" id="UP001149090">
    <property type="component" value="Unassembled WGS sequence"/>
</dbReference>
<feature type="repeat" description="ARM" evidence="6">
    <location>
        <begin position="285"/>
        <end position="323"/>
    </location>
</feature>
<reference evidence="7" key="1">
    <citation type="submission" date="2022-10" db="EMBL/GenBank/DDBJ databases">
        <title>Novel sulphate-reducing endosymbionts in the free-living metamonad Anaeramoeba.</title>
        <authorList>
            <person name="Jerlstrom-Hultqvist J."/>
            <person name="Cepicka I."/>
            <person name="Gallot-Lavallee L."/>
            <person name="Salas-Leiva D."/>
            <person name="Curtis B.A."/>
            <person name="Zahonova K."/>
            <person name="Pipaliya S."/>
            <person name="Dacks J."/>
            <person name="Roger A.J."/>
        </authorList>
    </citation>
    <scope>NUCLEOTIDE SEQUENCE</scope>
    <source>
        <strain evidence="7">BMAN</strain>
    </source>
</reference>
<keyword evidence="2 5" id="KW-0813">Transport</keyword>
<evidence type="ECO:0000313" key="8">
    <source>
        <dbReference type="Proteomes" id="UP001149090"/>
    </source>
</evidence>
<evidence type="ECO:0000313" key="7">
    <source>
        <dbReference type="EMBL" id="KAJ5069641.1"/>
    </source>
</evidence>
<keyword evidence="3" id="KW-0677">Repeat</keyword>
<dbReference type="InterPro" id="IPR011989">
    <property type="entry name" value="ARM-like"/>
</dbReference>
<protein>
    <recommendedName>
        <fullName evidence="5">Importin subunit alpha</fullName>
    </recommendedName>
</protein>
<dbReference type="OMA" id="VKECCWL"/>
<dbReference type="EMBL" id="JAPDFW010000103">
    <property type="protein sequence ID" value="KAJ5069641.1"/>
    <property type="molecule type" value="Genomic_DNA"/>
</dbReference>
<keyword evidence="8" id="KW-1185">Reference proteome</keyword>
<evidence type="ECO:0000256" key="6">
    <source>
        <dbReference type="PROSITE-ProRule" id="PRU00259"/>
    </source>
</evidence>
<dbReference type="InterPro" id="IPR024931">
    <property type="entry name" value="Importin_alpha"/>
</dbReference>
<keyword evidence="4 5" id="KW-0653">Protein transport</keyword>
<dbReference type="SMART" id="SM00185">
    <property type="entry name" value="ARM"/>
    <property type="match status" value="8"/>
</dbReference>
<dbReference type="PIRSF" id="PIRSF005673">
    <property type="entry name" value="Importin_alpha"/>
    <property type="match status" value="1"/>
</dbReference>
<dbReference type="InterPro" id="IPR032413">
    <property type="entry name" value="Arm_3"/>
</dbReference>
<dbReference type="Gene3D" id="1.25.10.10">
    <property type="entry name" value="Leucine-rich Repeat Variant"/>
    <property type="match status" value="1"/>
</dbReference>
<gene>
    <name evidence="7" type="ORF">M0811_02211</name>
</gene>
<dbReference type="Pfam" id="PF16186">
    <property type="entry name" value="Arm_3"/>
    <property type="match status" value="1"/>
</dbReference>
<dbReference type="PROSITE" id="PS50176">
    <property type="entry name" value="ARM_REPEAT"/>
    <property type="match status" value="3"/>
</dbReference>
<evidence type="ECO:0000256" key="2">
    <source>
        <dbReference type="ARBA" id="ARBA00022448"/>
    </source>
</evidence>
<comment type="caution">
    <text evidence="7">The sequence shown here is derived from an EMBL/GenBank/DDBJ whole genome shotgun (WGS) entry which is preliminary data.</text>
</comment>
<comment type="similarity">
    <text evidence="1 5">Belongs to the importin alpha family.</text>
</comment>
<evidence type="ECO:0000256" key="3">
    <source>
        <dbReference type="ARBA" id="ARBA00022737"/>
    </source>
</evidence>
<dbReference type="InterPro" id="IPR000225">
    <property type="entry name" value="Armadillo"/>
</dbReference>
<dbReference type="GO" id="GO:0005737">
    <property type="term" value="C:cytoplasm"/>
    <property type="evidence" value="ECO:0007669"/>
    <property type="project" value="InterPro"/>
</dbReference>
<evidence type="ECO:0000256" key="1">
    <source>
        <dbReference type="ARBA" id="ARBA00010394"/>
    </source>
</evidence>
<dbReference type="GO" id="GO:0006606">
    <property type="term" value="P:protein import into nucleus"/>
    <property type="evidence" value="ECO:0007669"/>
    <property type="project" value="InterPro"/>
</dbReference>
<accession>A0A9Q0R7M0</accession>
<proteinExistence type="inferred from homology"/>
<dbReference type="GO" id="GO:0061608">
    <property type="term" value="F:nuclear import signal receptor activity"/>
    <property type="evidence" value="ECO:0007669"/>
    <property type="project" value="InterPro"/>
</dbReference>
<name>A0A9Q0R7M0_ANAIG</name>
<evidence type="ECO:0000256" key="5">
    <source>
        <dbReference type="PIRNR" id="PIRNR005673"/>
    </source>
</evidence>
<organism evidence="7 8">
    <name type="scientific">Anaeramoeba ignava</name>
    <name type="common">Anaerobic marine amoeba</name>
    <dbReference type="NCBI Taxonomy" id="1746090"/>
    <lineage>
        <taxon>Eukaryota</taxon>
        <taxon>Metamonada</taxon>
        <taxon>Anaeramoebidae</taxon>
        <taxon>Anaeramoeba</taxon>
    </lineage>
</organism>
<evidence type="ECO:0000256" key="4">
    <source>
        <dbReference type="ARBA" id="ARBA00022927"/>
    </source>
</evidence>
<feature type="repeat" description="ARM" evidence="6">
    <location>
        <begin position="116"/>
        <end position="144"/>
    </location>
</feature>